<proteinExistence type="predicted"/>
<dbReference type="AlphaFoldDB" id="A0A6P2UW62"/>
<dbReference type="EMBL" id="CABVQT010000001">
    <property type="protein sequence ID" value="VWC81692.1"/>
    <property type="molecule type" value="Genomic_DNA"/>
</dbReference>
<gene>
    <name evidence="1" type="ORF">BCO71171_00511</name>
</gene>
<reference evidence="1 2" key="1">
    <citation type="submission" date="2019-09" db="EMBL/GenBank/DDBJ databases">
        <authorList>
            <person name="Depoorter E."/>
        </authorList>
    </citation>
    <scope>NUCLEOTIDE SEQUENCE [LARGE SCALE GENOMIC DNA]</scope>
    <source>
        <strain evidence="1">R-71171</strain>
    </source>
</reference>
<accession>A0A6P2UW62</accession>
<organism evidence="1 2">
    <name type="scientific">Burkholderia contaminans</name>
    <dbReference type="NCBI Taxonomy" id="488447"/>
    <lineage>
        <taxon>Bacteria</taxon>
        <taxon>Pseudomonadati</taxon>
        <taxon>Pseudomonadota</taxon>
        <taxon>Betaproteobacteria</taxon>
        <taxon>Burkholderiales</taxon>
        <taxon>Burkholderiaceae</taxon>
        <taxon>Burkholderia</taxon>
        <taxon>Burkholderia cepacia complex</taxon>
    </lineage>
</organism>
<evidence type="ECO:0000313" key="1">
    <source>
        <dbReference type="EMBL" id="VWC81692.1"/>
    </source>
</evidence>
<protein>
    <submittedName>
        <fullName evidence="1">Uncharacterized protein</fullName>
    </submittedName>
</protein>
<evidence type="ECO:0000313" key="2">
    <source>
        <dbReference type="Proteomes" id="UP000494182"/>
    </source>
</evidence>
<dbReference type="Proteomes" id="UP000494182">
    <property type="component" value="Unassembled WGS sequence"/>
</dbReference>
<name>A0A6P2UW62_9BURK</name>
<sequence length="40" mass="4430">MRAARMMATTFRMVSDFLYRQPEAPLSSRAGPPALDGCAR</sequence>